<accession>A0A9J5YGT7</accession>
<gene>
    <name evidence="1" type="ORF">H5410_030417</name>
</gene>
<sequence length="86" mass="10635">MGQRRVDQLSHYKSINTQKSFERLMDLNRRHHYPFIALMEPFQDSMEIDHYKRKLGFSHATVNMPRKIWIFWREEWIGRIELDSIQ</sequence>
<protein>
    <submittedName>
        <fullName evidence="1">Uncharacterized protein</fullName>
    </submittedName>
</protein>
<name>A0A9J5YGT7_SOLCO</name>
<evidence type="ECO:0000313" key="2">
    <source>
        <dbReference type="Proteomes" id="UP000824120"/>
    </source>
</evidence>
<keyword evidence="2" id="KW-1185">Reference proteome</keyword>
<dbReference type="OrthoDB" id="10463573at2759"/>
<dbReference type="Proteomes" id="UP000824120">
    <property type="component" value="Chromosome 6"/>
</dbReference>
<dbReference type="AlphaFoldDB" id="A0A9J5YGT7"/>
<organism evidence="1 2">
    <name type="scientific">Solanum commersonii</name>
    <name type="common">Commerson's wild potato</name>
    <name type="synonym">Commerson's nightshade</name>
    <dbReference type="NCBI Taxonomy" id="4109"/>
    <lineage>
        <taxon>Eukaryota</taxon>
        <taxon>Viridiplantae</taxon>
        <taxon>Streptophyta</taxon>
        <taxon>Embryophyta</taxon>
        <taxon>Tracheophyta</taxon>
        <taxon>Spermatophyta</taxon>
        <taxon>Magnoliopsida</taxon>
        <taxon>eudicotyledons</taxon>
        <taxon>Gunneridae</taxon>
        <taxon>Pentapetalae</taxon>
        <taxon>asterids</taxon>
        <taxon>lamiids</taxon>
        <taxon>Solanales</taxon>
        <taxon>Solanaceae</taxon>
        <taxon>Solanoideae</taxon>
        <taxon>Solaneae</taxon>
        <taxon>Solanum</taxon>
    </lineage>
</organism>
<proteinExistence type="predicted"/>
<comment type="caution">
    <text evidence="1">The sequence shown here is derived from an EMBL/GenBank/DDBJ whole genome shotgun (WGS) entry which is preliminary data.</text>
</comment>
<reference evidence="1 2" key="1">
    <citation type="submission" date="2020-09" db="EMBL/GenBank/DDBJ databases">
        <title>De no assembly of potato wild relative species, Solanum commersonii.</title>
        <authorList>
            <person name="Cho K."/>
        </authorList>
    </citation>
    <scope>NUCLEOTIDE SEQUENCE [LARGE SCALE GENOMIC DNA]</scope>
    <source>
        <strain evidence="1">LZ3.2</strain>
        <tissue evidence="1">Leaf</tissue>
    </source>
</reference>
<evidence type="ECO:0000313" key="1">
    <source>
        <dbReference type="EMBL" id="KAG5599047.1"/>
    </source>
</evidence>
<dbReference type="EMBL" id="JACXVP010000006">
    <property type="protein sequence ID" value="KAG5599047.1"/>
    <property type="molecule type" value="Genomic_DNA"/>
</dbReference>